<dbReference type="PROSITE" id="PS51384">
    <property type="entry name" value="FAD_FR"/>
    <property type="match status" value="1"/>
</dbReference>
<dbReference type="InterPro" id="IPR017938">
    <property type="entry name" value="Riboflavin_synthase-like_b-brl"/>
</dbReference>
<evidence type="ECO:0000313" key="7">
    <source>
        <dbReference type="Proteomes" id="UP000231564"/>
    </source>
</evidence>
<dbReference type="PRINTS" id="PR00369">
    <property type="entry name" value="FLAVODOXIN"/>
</dbReference>
<keyword evidence="3" id="KW-0812">Transmembrane</keyword>
<feature type="transmembrane region" description="Helical" evidence="3">
    <location>
        <begin position="298"/>
        <end position="323"/>
    </location>
</feature>
<dbReference type="AlphaFoldDB" id="A0A2H1E9T3"/>
<dbReference type="EMBL" id="LT634361">
    <property type="protein sequence ID" value="SFZ81830.1"/>
    <property type="molecule type" value="Genomic_DNA"/>
</dbReference>
<proteinExistence type="predicted"/>
<dbReference type="RefSeq" id="WP_100211069.1">
    <property type="nucleotide sequence ID" value="NZ_CP138495.1"/>
</dbReference>
<dbReference type="OrthoDB" id="9789468at2"/>
<dbReference type="InterPro" id="IPR005625">
    <property type="entry name" value="PepSY-ass_TM"/>
</dbReference>
<dbReference type="InterPro" id="IPR039261">
    <property type="entry name" value="FNR_nucleotide-bd"/>
</dbReference>
<evidence type="ECO:0000256" key="2">
    <source>
        <dbReference type="ARBA" id="ARBA00023797"/>
    </source>
</evidence>
<dbReference type="PANTHER" id="PTHR19384">
    <property type="entry name" value="NITRIC OXIDE SYNTHASE-RELATED"/>
    <property type="match status" value="1"/>
</dbReference>
<keyword evidence="3" id="KW-1133">Transmembrane helix</keyword>
<dbReference type="Gene3D" id="3.40.50.80">
    <property type="entry name" value="Nucleotide-binding domain of ferredoxin-NADP reductase (FNR) module"/>
    <property type="match status" value="1"/>
</dbReference>
<feature type="transmembrane region" description="Helical" evidence="3">
    <location>
        <begin position="12"/>
        <end position="33"/>
    </location>
</feature>
<dbReference type="GO" id="GO:0010181">
    <property type="term" value="F:FMN binding"/>
    <property type="evidence" value="ECO:0007669"/>
    <property type="project" value="InterPro"/>
</dbReference>
<name>A0A2H1E9T3_9FLAO</name>
<feature type="transmembrane region" description="Helical" evidence="3">
    <location>
        <begin position="172"/>
        <end position="197"/>
    </location>
</feature>
<feature type="domain" description="Flavodoxin-like" evidence="4">
    <location>
        <begin position="341"/>
        <end position="476"/>
    </location>
</feature>
<dbReference type="Pfam" id="PF00175">
    <property type="entry name" value="NAD_binding_1"/>
    <property type="match status" value="1"/>
</dbReference>
<evidence type="ECO:0000259" key="5">
    <source>
        <dbReference type="PROSITE" id="PS51384"/>
    </source>
</evidence>
<protein>
    <recommendedName>
        <fullName evidence="2">NADPH--hemoprotein reductase</fullName>
        <ecNumber evidence="2">1.6.2.4</ecNumber>
    </recommendedName>
</protein>
<accession>A0A2H1E9T3</accession>
<dbReference type="InterPro" id="IPR001094">
    <property type="entry name" value="Flavdoxin-like"/>
</dbReference>
<reference evidence="6 7" key="1">
    <citation type="submission" date="2016-11" db="EMBL/GenBank/DDBJ databases">
        <authorList>
            <person name="Jaros S."/>
            <person name="Januszkiewicz K."/>
            <person name="Wedrychowicz H."/>
        </authorList>
    </citation>
    <scope>NUCLEOTIDE SEQUENCE [LARGE SCALE GENOMIC DNA]</scope>
    <source>
        <strain evidence="6">NCIMB 2154T</strain>
    </source>
</reference>
<dbReference type="GO" id="GO:0050660">
    <property type="term" value="F:flavin adenine dinucleotide binding"/>
    <property type="evidence" value="ECO:0007669"/>
    <property type="project" value="TreeGrafter"/>
</dbReference>
<dbReference type="InterPro" id="IPR029039">
    <property type="entry name" value="Flavoprotein-like_sf"/>
</dbReference>
<dbReference type="PRINTS" id="PR00371">
    <property type="entry name" value="FPNCR"/>
</dbReference>
<dbReference type="InterPro" id="IPR001709">
    <property type="entry name" value="Flavoprot_Pyr_Nucl_cyt_Rdtase"/>
</dbReference>
<dbReference type="Pfam" id="PF00258">
    <property type="entry name" value="Flavodoxin_1"/>
    <property type="match status" value="1"/>
</dbReference>
<dbReference type="SUPFAM" id="SSF52218">
    <property type="entry name" value="Flavoproteins"/>
    <property type="match status" value="1"/>
</dbReference>
<keyword evidence="7" id="KW-1185">Reference proteome</keyword>
<dbReference type="EC" id="1.6.2.4" evidence="2"/>
<dbReference type="KEGG" id="tmar:MARIT_1308"/>
<organism evidence="6 7">
    <name type="scientific">Tenacibaculum maritimum NCIMB 2154</name>
    <dbReference type="NCBI Taxonomy" id="1349785"/>
    <lineage>
        <taxon>Bacteria</taxon>
        <taxon>Pseudomonadati</taxon>
        <taxon>Bacteroidota</taxon>
        <taxon>Flavobacteriia</taxon>
        <taxon>Flavobacteriales</taxon>
        <taxon>Flavobacteriaceae</taxon>
        <taxon>Tenacibaculum</taxon>
    </lineage>
</organism>
<feature type="domain" description="FAD-binding FR-type" evidence="5">
    <location>
        <begin position="493"/>
        <end position="590"/>
    </location>
</feature>
<dbReference type="STRING" id="1349785.GCA_000509405_01486"/>
<keyword evidence="3" id="KW-0472">Membrane</keyword>
<gene>
    <name evidence="6" type="ORF">MARIT_1308</name>
</gene>
<dbReference type="PROSITE" id="PS50902">
    <property type="entry name" value="FLAVODOXIN_LIKE"/>
    <property type="match status" value="1"/>
</dbReference>
<dbReference type="InterPro" id="IPR001433">
    <property type="entry name" value="OxRdtase_FAD/NAD-bd"/>
</dbReference>
<dbReference type="GeneID" id="47722847"/>
<sequence length="724" mass="82390">MITSIWRYSHLTLAISSFIFILIASITGGILALEPITNQLKTFTIKNSNEISLSKTIYSLQREYPEIVTIQVDDNNFVIASIINKDGKSESFYINPTTGKKMGNLIERNPIYKWVTNLHRSLFLKSTGRFIVGFISLLLFLIAITGTILIIKRQGGLLLFFKKIIKEKTHQYYHVILGKYTLIPIIIITITGVYLSLEKFSLLPKTKTSYQISSDNSSILKKIPTSKFPIFKNTFLNNLKSLEFPFSAEEEDYFFLKLKDKELFIHQYSGEIISTQKLSFSKILLDWSLFLHTGRGTLIWSSILLLTCCCILFFIYSGFSITFTRNQHLPKNKHNKDKAEYIILVGSETGNTFKFANSLAQALSISKKIVFIDSLNNYSSYKSAQFLFILTATYGEGAPPTNAKKFLTTFPNITPSTTIKYTVIGFGSLAYKNYCKFAIQVDSLLQNHPNFEQIMDLYKINNQSFSDFKNWEKEWNHKNELKLAIPQKIASPRKQQTFTIIKRTALNQDNVFLLHLAPLKKITFTSGDLLSITPHQDSIERLYSIGAINGNIILSIKKHEFGVCSNFLNTLQQGDNIQAHIKKNKAFNLPKKTKEAILIANGTGIAPFLGMLEQPSIQKHLFFGVRTINSLDIYAPFLKNSGTKTTYIAYSKELSKEKKYVQDLILENQHTVANTLKNDGIIMICGSISMMNGTLKILEEITLNILETPLKTYWESNQIKTDCY</sequence>
<dbReference type="GO" id="GO:0005829">
    <property type="term" value="C:cytosol"/>
    <property type="evidence" value="ECO:0007669"/>
    <property type="project" value="TreeGrafter"/>
</dbReference>
<keyword evidence="1" id="KW-0285">Flavoprotein</keyword>
<dbReference type="Proteomes" id="UP000231564">
    <property type="component" value="Chromosome MARIT"/>
</dbReference>
<dbReference type="Gene3D" id="3.40.50.360">
    <property type="match status" value="1"/>
</dbReference>
<dbReference type="Pfam" id="PF03929">
    <property type="entry name" value="PepSY_TM"/>
    <property type="match status" value="1"/>
</dbReference>
<dbReference type="PANTHER" id="PTHR19384:SF17">
    <property type="entry name" value="NADPH--CYTOCHROME P450 REDUCTASE"/>
    <property type="match status" value="1"/>
</dbReference>
<dbReference type="GO" id="GO:0003958">
    <property type="term" value="F:NADPH-hemoprotein reductase activity"/>
    <property type="evidence" value="ECO:0007669"/>
    <property type="project" value="UniProtKB-EC"/>
</dbReference>
<feature type="transmembrane region" description="Helical" evidence="3">
    <location>
        <begin position="130"/>
        <end position="151"/>
    </location>
</feature>
<evidence type="ECO:0000256" key="3">
    <source>
        <dbReference type="SAM" id="Phobius"/>
    </source>
</evidence>
<dbReference type="SUPFAM" id="SSF63380">
    <property type="entry name" value="Riboflavin synthase domain-like"/>
    <property type="match status" value="1"/>
</dbReference>
<dbReference type="InterPro" id="IPR017927">
    <property type="entry name" value="FAD-bd_FR_type"/>
</dbReference>
<evidence type="ECO:0000256" key="1">
    <source>
        <dbReference type="ARBA" id="ARBA00022630"/>
    </source>
</evidence>
<dbReference type="SUPFAM" id="SSF52343">
    <property type="entry name" value="Ferredoxin reductase-like, C-terminal NADP-linked domain"/>
    <property type="match status" value="1"/>
</dbReference>
<evidence type="ECO:0000313" key="6">
    <source>
        <dbReference type="EMBL" id="SFZ81830.1"/>
    </source>
</evidence>
<evidence type="ECO:0000259" key="4">
    <source>
        <dbReference type="PROSITE" id="PS50902"/>
    </source>
</evidence>
<dbReference type="InterPro" id="IPR008254">
    <property type="entry name" value="Flavodoxin/NO_synth"/>
</dbReference>
<dbReference type="Gene3D" id="2.40.30.10">
    <property type="entry name" value="Translation factors"/>
    <property type="match status" value="1"/>
</dbReference>